<evidence type="ECO:0000313" key="2">
    <source>
        <dbReference type="Proteomes" id="UP001219518"/>
    </source>
</evidence>
<reference evidence="1" key="2">
    <citation type="journal article" date="2023" name="BMC Genomics">
        <title>Pest status, molecular evolution, and epigenetic factors derived from the genome assembly of Frankliniella fusca, a thysanopteran phytovirus vector.</title>
        <authorList>
            <person name="Catto M.A."/>
            <person name="Labadie P.E."/>
            <person name="Jacobson A.L."/>
            <person name="Kennedy G.G."/>
            <person name="Srinivasan R."/>
            <person name="Hunt B.G."/>
        </authorList>
    </citation>
    <scope>NUCLEOTIDE SEQUENCE</scope>
    <source>
        <strain evidence="1">PL_HMW_Pooled</strain>
    </source>
</reference>
<protein>
    <submittedName>
        <fullName evidence="1">Hydro-lyase</fullName>
    </submittedName>
</protein>
<reference evidence="1" key="1">
    <citation type="submission" date="2021-07" db="EMBL/GenBank/DDBJ databases">
        <authorList>
            <person name="Catto M.A."/>
            <person name="Jacobson A."/>
            <person name="Kennedy G."/>
            <person name="Labadie P."/>
            <person name="Hunt B.G."/>
            <person name="Srinivasan R."/>
        </authorList>
    </citation>
    <scope>NUCLEOTIDE SEQUENCE</scope>
    <source>
        <strain evidence="1">PL_HMW_Pooled</strain>
        <tissue evidence="1">Head</tissue>
    </source>
</reference>
<proteinExistence type="predicted"/>
<evidence type="ECO:0000313" key="1">
    <source>
        <dbReference type="EMBL" id="KAK3907661.1"/>
    </source>
</evidence>
<dbReference type="Proteomes" id="UP001219518">
    <property type="component" value="Unassembled WGS sequence"/>
</dbReference>
<dbReference type="EMBL" id="JAHWGI010000014">
    <property type="protein sequence ID" value="KAK3907661.1"/>
    <property type="molecule type" value="Genomic_DNA"/>
</dbReference>
<dbReference type="AlphaFoldDB" id="A0AAE1GQM3"/>
<accession>A0AAE1GQM3</accession>
<comment type="caution">
    <text evidence="1">The sequence shown here is derived from an EMBL/GenBank/DDBJ whole genome shotgun (WGS) entry which is preliminary data.</text>
</comment>
<sequence>MRDKLCGSGSGVTPGGLVVDTIHRPNFGAALRISHSDIPIQPVIELSQILLSESVVCSQHGAVKRCCLFSICLKWVVEH</sequence>
<gene>
    <name evidence="1" type="ORF">KUF71_018297</name>
</gene>
<name>A0AAE1GQM3_9NEOP</name>
<keyword evidence="2" id="KW-1185">Reference proteome</keyword>
<organism evidence="1 2">
    <name type="scientific">Frankliniella fusca</name>
    <dbReference type="NCBI Taxonomy" id="407009"/>
    <lineage>
        <taxon>Eukaryota</taxon>
        <taxon>Metazoa</taxon>
        <taxon>Ecdysozoa</taxon>
        <taxon>Arthropoda</taxon>
        <taxon>Hexapoda</taxon>
        <taxon>Insecta</taxon>
        <taxon>Pterygota</taxon>
        <taxon>Neoptera</taxon>
        <taxon>Paraneoptera</taxon>
        <taxon>Thysanoptera</taxon>
        <taxon>Terebrantia</taxon>
        <taxon>Thripoidea</taxon>
        <taxon>Thripidae</taxon>
        <taxon>Frankliniella</taxon>
    </lineage>
</organism>